<organism evidence="1 2">
    <name type="scientific">Arctium lappa</name>
    <name type="common">Greater burdock</name>
    <name type="synonym">Lappa major</name>
    <dbReference type="NCBI Taxonomy" id="4217"/>
    <lineage>
        <taxon>Eukaryota</taxon>
        <taxon>Viridiplantae</taxon>
        <taxon>Streptophyta</taxon>
        <taxon>Embryophyta</taxon>
        <taxon>Tracheophyta</taxon>
        <taxon>Spermatophyta</taxon>
        <taxon>Magnoliopsida</taxon>
        <taxon>eudicotyledons</taxon>
        <taxon>Gunneridae</taxon>
        <taxon>Pentapetalae</taxon>
        <taxon>asterids</taxon>
        <taxon>campanulids</taxon>
        <taxon>Asterales</taxon>
        <taxon>Asteraceae</taxon>
        <taxon>Carduoideae</taxon>
        <taxon>Cardueae</taxon>
        <taxon>Arctiinae</taxon>
        <taxon>Arctium</taxon>
    </lineage>
</organism>
<keyword evidence="2" id="KW-1185">Reference proteome</keyword>
<comment type="caution">
    <text evidence="1">The sequence shown here is derived from an EMBL/GenBank/DDBJ whole genome shotgun (WGS) entry which is preliminary data.</text>
</comment>
<dbReference type="Proteomes" id="UP001055879">
    <property type="component" value="Linkage Group LG02"/>
</dbReference>
<accession>A0ACB9EKU9</accession>
<reference evidence="2" key="1">
    <citation type="journal article" date="2022" name="Mol. Ecol. Resour.">
        <title>The genomes of chicory, endive, great burdock and yacon provide insights into Asteraceae palaeo-polyploidization history and plant inulin production.</title>
        <authorList>
            <person name="Fan W."/>
            <person name="Wang S."/>
            <person name="Wang H."/>
            <person name="Wang A."/>
            <person name="Jiang F."/>
            <person name="Liu H."/>
            <person name="Zhao H."/>
            <person name="Xu D."/>
            <person name="Zhang Y."/>
        </authorList>
    </citation>
    <scope>NUCLEOTIDE SEQUENCE [LARGE SCALE GENOMIC DNA]</scope>
    <source>
        <strain evidence="2">cv. Niubang</strain>
    </source>
</reference>
<proteinExistence type="predicted"/>
<evidence type="ECO:0000313" key="1">
    <source>
        <dbReference type="EMBL" id="KAI3759435.1"/>
    </source>
</evidence>
<reference evidence="1 2" key="2">
    <citation type="journal article" date="2022" name="Mol. Ecol. Resour.">
        <title>The genomes of chicory, endive, great burdock and yacon provide insights into Asteraceae paleo-polyploidization history and plant inulin production.</title>
        <authorList>
            <person name="Fan W."/>
            <person name="Wang S."/>
            <person name="Wang H."/>
            <person name="Wang A."/>
            <person name="Jiang F."/>
            <person name="Liu H."/>
            <person name="Zhao H."/>
            <person name="Xu D."/>
            <person name="Zhang Y."/>
        </authorList>
    </citation>
    <scope>NUCLEOTIDE SEQUENCE [LARGE SCALE GENOMIC DNA]</scope>
    <source>
        <strain evidence="2">cv. Niubang</strain>
    </source>
</reference>
<dbReference type="EMBL" id="CM042048">
    <property type="protein sequence ID" value="KAI3759435.1"/>
    <property type="molecule type" value="Genomic_DNA"/>
</dbReference>
<sequence length="236" mass="26324">MKSSYASQSSCQLTVTEKSNVVALFNLNTLDDEEFFSKGRGRTDYSDMGIQPGVPSWDRLGLQDRKSQAMLCTHQSKGQILEENRGRNEGQDLPTQDCRRASLDIASVCFSAFSIVALAGFFYMEKSKGKASQQKRDYQQGVSNPDVKLQKSVICILLALFQYCCQTSVQGGTAERDDKRTAPTSLCMRMVVVIPPSKVHGSAFRTAVSCQDLVAGVLYFLCWQRESTVRQLYFMS</sequence>
<gene>
    <name evidence="1" type="ORF">L6452_07254</name>
</gene>
<name>A0ACB9EKU9_ARCLA</name>
<evidence type="ECO:0000313" key="2">
    <source>
        <dbReference type="Proteomes" id="UP001055879"/>
    </source>
</evidence>
<protein>
    <submittedName>
        <fullName evidence="1">Uncharacterized protein</fullName>
    </submittedName>
</protein>